<comment type="catalytic activity">
    <reaction evidence="12">
        <text>L-histidyl-L-alpha-amino acid(out) = L-histidyl-L-alpha-amino acid(in)</text>
        <dbReference type="Rhea" id="RHEA:79379"/>
        <dbReference type="ChEBI" id="CHEBI:229964"/>
    </reaction>
</comment>
<evidence type="ECO:0000256" key="6">
    <source>
        <dbReference type="ARBA" id="ARBA00044891"/>
    </source>
</evidence>
<keyword evidence="19" id="KW-0472">Membrane</keyword>
<evidence type="ECO:0000256" key="3">
    <source>
        <dbReference type="ARBA" id="ARBA00044878"/>
    </source>
</evidence>
<comment type="catalytic activity">
    <reaction evidence="7">
        <text>L-alpha-aminoacyl-L-lysine(out) = L-alpha-aminoacyl-L-lysine(in)</text>
        <dbReference type="Rhea" id="RHEA:79383"/>
        <dbReference type="ChEBI" id="CHEBI:229966"/>
    </reaction>
</comment>
<reference evidence="21 22" key="1">
    <citation type="submission" date="2016-07" db="EMBL/GenBank/DDBJ databases">
        <title>Pervasive Adenine N6-methylation of Active Genes in Fungi.</title>
        <authorList>
            <consortium name="DOE Joint Genome Institute"/>
            <person name="Mondo S.J."/>
            <person name="Dannebaum R.O."/>
            <person name="Kuo R.C."/>
            <person name="Labutti K."/>
            <person name="Haridas S."/>
            <person name="Kuo A."/>
            <person name="Salamov A."/>
            <person name="Ahrendt S.R."/>
            <person name="Lipzen A."/>
            <person name="Sullivan W."/>
            <person name="Andreopoulos W.B."/>
            <person name="Clum A."/>
            <person name="Lindquist E."/>
            <person name="Daum C."/>
            <person name="Ramamoorthy G.K."/>
            <person name="Gryganskyi A."/>
            <person name="Culley D."/>
            <person name="Magnuson J.K."/>
            <person name="James T.Y."/>
            <person name="O'Malley M.A."/>
            <person name="Stajich J.E."/>
            <person name="Spatafora J.W."/>
            <person name="Visel A."/>
            <person name="Grigoriev I.V."/>
        </authorList>
    </citation>
    <scope>NUCLEOTIDE SEQUENCE [LARGE SCALE GENOMIC DNA]</scope>
    <source>
        <strain evidence="21 22">PL171</strain>
    </source>
</reference>
<comment type="catalytic activity">
    <reaction evidence="2">
        <text>L-lysyl-L-alanine(out) = L-lysyl-L-alanine(in)</text>
        <dbReference type="Rhea" id="RHEA:79399"/>
        <dbReference type="ChEBI" id="CHEBI:229954"/>
    </reaction>
</comment>
<comment type="function">
    <text evidence="17">Lysosomal dipeptide uniporter that selectively exports lysine, arginine or histidine-containing dipeptides with a net positive charge from the lysosome lumen into the cytosol. Could play a role in a specific type of protein O-glycosylation indirectly regulating macrophages migration and tissue invasion. Also essential for liver homeostasis.</text>
</comment>
<feature type="transmembrane region" description="Helical" evidence="19">
    <location>
        <begin position="37"/>
        <end position="60"/>
    </location>
</feature>
<comment type="catalytic activity">
    <reaction evidence="3">
        <text>L-histidyl-glycine(out) = L-histidyl-glycine(in)</text>
        <dbReference type="Rhea" id="RHEA:79395"/>
        <dbReference type="ChEBI" id="CHEBI:229957"/>
    </reaction>
</comment>
<evidence type="ECO:0000256" key="1">
    <source>
        <dbReference type="ARBA" id="ARBA00004141"/>
    </source>
</evidence>
<comment type="catalytic activity">
    <reaction evidence="6">
        <text>L-lysyl-L-alpha-amino acid(out) = L-lysyl-L-alpha-amino acid(in)</text>
        <dbReference type="Rhea" id="RHEA:79387"/>
        <dbReference type="ChEBI" id="CHEBI:229965"/>
    </reaction>
</comment>
<comment type="catalytic activity">
    <reaction evidence="8">
        <text>L-aspartyl-L-lysine(out) = L-aspartyl-L-lysine(in)</text>
        <dbReference type="Rhea" id="RHEA:79411"/>
        <dbReference type="ChEBI" id="CHEBI:229953"/>
    </reaction>
</comment>
<dbReference type="Pfam" id="PF07690">
    <property type="entry name" value="MFS_1"/>
    <property type="match status" value="1"/>
</dbReference>
<comment type="catalytic activity">
    <reaction evidence="9">
        <text>L-arginyl-L-alpha-amino acid(out) = L-arginyl-L-alpha-amino acid(in)</text>
        <dbReference type="Rhea" id="RHEA:79371"/>
        <dbReference type="ChEBI" id="CHEBI:84315"/>
    </reaction>
</comment>
<dbReference type="STRING" id="765915.A0A1Y2HK95"/>
<feature type="transmembrane region" description="Helical" evidence="19">
    <location>
        <begin position="297"/>
        <end position="317"/>
    </location>
</feature>
<dbReference type="GO" id="GO:0022857">
    <property type="term" value="F:transmembrane transporter activity"/>
    <property type="evidence" value="ECO:0007669"/>
    <property type="project" value="InterPro"/>
</dbReference>
<keyword evidence="22" id="KW-1185">Reference proteome</keyword>
<evidence type="ECO:0000256" key="14">
    <source>
        <dbReference type="ARBA" id="ARBA00044924"/>
    </source>
</evidence>
<feature type="transmembrane region" description="Helical" evidence="19">
    <location>
        <begin position="252"/>
        <end position="277"/>
    </location>
</feature>
<proteinExistence type="predicted"/>
<gene>
    <name evidence="21" type="ORF">BCR44DRAFT_89837</name>
</gene>
<evidence type="ECO:0000256" key="2">
    <source>
        <dbReference type="ARBA" id="ARBA00044876"/>
    </source>
</evidence>
<dbReference type="InterPro" id="IPR036259">
    <property type="entry name" value="MFS_trans_sf"/>
</dbReference>
<name>A0A1Y2HK95_9FUNG</name>
<dbReference type="PANTHER" id="PTHR23512:SF12">
    <property type="entry name" value="TRANSPORTER, PUTATIVE (AFU_ORTHOLOGUE AFUA_4G00260)-RELATED"/>
    <property type="match status" value="1"/>
</dbReference>
<evidence type="ECO:0000259" key="20">
    <source>
        <dbReference type="PROSITE" id="PS50850"/>
    </source>
</evidence>
<feature type="domain" description="Major facilitator superfamily (MFS) profile" evidence="20">
    <location>
        <begin position="39"/>
        <end position="440"/>
    </location>
</feature>
<evidence type="ECO:0000256" key="9">
    <source>
        <dbReference type="ARBA" id="ARBA00044899"/>
    </source>
</evidence>
<dbReference type="Gene3D" id="1.20.1250.20">
    <property type="entry name" value="MFS general substrate transporter like domains"/>
    <property type="match status" value="2"/>
</dbReference>
<accession>A0A1Y2HK95</accession>
<dbReference type="InterPro" id="IPR011701">
    <property type="entry name" value="MFS"/>
</dbReference>
<evidence type="ECO:0000256" key="5">
    <source>
        <dbReference type="ARBA" id="ARBA00044884"/>
    </source>
</evidence>
<evidence type="ECO:0000313" key="22">
    <source>
        <dbReference type="Proteomes" id="UP000193411"/>
    </source>
</evidence>
<comment type="catalytic activity">
    <reaction evidence="5">
        <text>L-alpha-aminoacyl-L-histidine(out) = L-alpha-aminoacyl-L-histidine(in)</text>
        <dbReference type="Rhea" id="RHEA:79375"/>
        <dbReference type="ChEBI" id="CHEBI:229967"/>
    </reaction>
</comment>
<feature type="transmembrane region" description="Helical" evidence="19">
    <location>
        <begin position="416"/>
        <end position="436"/>
    </location>
</feature>
<evidence type="ECO:0000256" key="10">
    <source>
        <dbReference type="ARBA" id="ARBA00044900"/>
    </source>
</evidence>
<comment type="catalytic activity">
    <reaction evidence="4">
        <text>L-alpha-aminoacyl-L-arginine(out) = L-alpha-aminoacyl-L-arginine(in)</text>
        <dbReference type="Rhea" id="RHEA:79367"/>
        <dbReference type="ChEBI" id="CHEBI:229968"/>
    </reaction>
</comment>
<evidence type="ECO:0000256" key="11">
    <source>
        <dbReference type="ARBA" id="ARBA00044903"/>
    </source>
</evidence>
<comment type="subcellular location">
    <subcellularLocation>
        <location evidence="1">Membrane</location>
        <topology evidence="1">Multi-pass membrane protein</topology>
    </subcellularLocation>
</comment>
<evidence type="ECO:0000256" key="13">
    <source>
        <dbReference type="ARBA" id="ARBA00044919"/>
    </source>
</evidence>
<feature type="transmembrane region" description="Helical" evidence="19">
    <location>
        <begin position="349"/>
        <end position="372"/>
    </location>
</feature>
<evidence type="ECO:0000256" key="7">
    <source>
        <dbReference type="ARBA" id="ARBA00044893"/>
    </source>
</evidence>
<evidence type="ECO:0000256" key="4">
    <source>
        <dbReference type="ARBA" id="ARBA00044881"/>
    </source>
</evidence>
<keyword evidence="19" id="KW-0812">Transmembrane</keyword>
<dbReference type="AlphaFoldDB" id="A0A1Y2HK95"/>
<organism evidence="21 22">
    <name type="scientific">Catenaria anguillulae PL171</name>
    <dbReference type="NCBI Taxonomy" id="765915"/>
    <lineage>
        <taxon>Eukaryota</taxon>
        <taxon>Fungi</taxon>
        <taxon>Fungi incertae sedis</taxon>
        <taxon>Blastocladiomycota</taxon>
        <taxon>Blastocladiomycetes</taxon>
        <taxon>Blastocladiales</taxon>
        <taxon>Catenariaceae</taxon>
        <taxon>Catenaria</taxon>
    </lineage>
</organism>
<evidence type="ECO:0000256" key="15">
    <source>
        <dbReference type="ARBA" id="ARBA00044985"/>
    </source>
</evidence>
<dbReference type="EMBL" id="MCFL01000031">
    <property type="protein sequence ID" value="ORZ34113.1"/>
    <property type="molecule type" value="Genomic_DNA"/>
</dbReference>
<evidence type="ECO:0000256" key="12">
    <source>
        <dbReference type="ARBA" id="ARBA00044912"/>
    </source>
</evidence>
<dbReference type="InterPro" id="IPR020846">
    <property type="entry name" value="MFS_dom"/>
</dbReference>
<dbReference type="OrthoDB" id="424834at2759"/>
<dbReference type="GO" id="GO:0016020">
    <property type="term" value="C:membrane"/>
    <property type="evidence" value="ECO:0007669"/>
    <property type="project" value="UniProtKB-SubCell"/>
</dbReference>
<comment type="catalytic activity">
    <reaction evidence="11">
        <text>L-arginyl-glycine(out) = L-arginyl-glycine(in)</text>
        <dbReference type="Rhea" id="RHEA:79391"/>
        <dbReference type="ChEBI" id="CHEBI:229955"/>
    </reaction>
</comment>
<evidence type="ECO:0000256" key="8">
    <source>
        <dbReference type="ARBA" id="ARBA00044898"/>
    </source>
</evidence>
<dbReference type="PANTHER" id="PTHR23512">
    <property type="entry name" value="MAJOR FACILITATOR SUPERFAMILY DOMAIN-CONTAINING PROTEIN 1"/>
    <property type="match status" value="1"/>
</dbReference>
<feature type="transmembrane region" description="Helical" evidence="19">
    <location>
        <begin position="484"/>
        <end position="504"/>
    </location>
</feature>
<feature type="transmembrane region" description="Helical" evidence="19">
    <location>
        <begin position="200"/>
        <end position="224"/>
    </location>
</feature>
<keyword evidence="19" id="KW-1133">Transmembrane helix</keyword>
<comment type="catalytic activity">
    <reaction evidence="13">
        <text>L-alanyl-L-lysine(out) = L-alanyl-L-lysine(in)</text>
        <dbReference type="Rhea" id="RHEA:79415"/>
        <dbReference type="ChEBI" id="CHEBI:192470"/>
    </reaction>
</comment>
<sequence>MTSTTNDEKKVVPVEDGGIRETTLPKDLVDTPLKMKIAVVFCASMIGFASHFAGVSFSALKGPLQKECLTSLDLKLTNSQYAVTQSSDNVMGTVLPLLAGFLYDYYGTGWGSLVTTLVVTLGNIFTAWGVTSYSYPLIIVGRLIYGSGAGSVNVVQQMIIAHWFNGTELASAMAALLTINRLGAAIGQWVMGSATPDKPFWYGSWITVGVSLASVLFNVMYVLLLKRVEKFRASADEKEHIKRRKTFTPKALLHLSGLFWIVIAVHFCAAGVMNSFMGVATDFMAKRDGNTNAAANYRQVVSLVVTAAVYPFMGPIVDRFGHRISFNILSNILLAVVMVLMYWTSVDSYAVMIIFAFTIPFKALASLAAIPIIVPTGHFGTSFAIYRCANSIATAAFDNIIGIIQDANKNKYTGVFIFFLCIIGVALALNLVWYGMDRYKYNSLLQKNNKEREEFMANKLKLEAEADAAGKDVTEGKKLRPVRVGMAALFVLALIATWVLYIVLMVQTMNKPAAAGKKGGK</sequence>
<dbReference type="InterPro" id="IPR052187">
    <property type="entry name" value="MFSD1"/>
</dbReference>
<evidence type="ECO:0000256" key="17">
    <source>
        <dbReference type="ARBA" id="ARBA00045709"/>
    </source>
</evidence>
<comment type="catalytic activity">
    <reaction evidence="14">
        <text>L-lysyl-glycine(out) = L-lysyl-glycine(in)</text>
        <dbReference type="Rhea" id="RHEA:79407"/>
        <dbReference type="ChEBI" id="CHEBI:191202"/>
    </reaction>
</comment>
<protein>
    <recommendedName>
        <fullName evidence="15">Lysosomal dipeptide transporter MFSD1</fullName>
    </recommendedName>
    <alternativeName>
        <fullName evidence="16">Major facilitator superfamily domain-containing protein 1</fullName>
    </alternativeName>
</protein>
<feature type="transmembrane region" description="Helical" evidence="19">
    <location>
        <begin position="109"/>
        <end position="131"/>
    </location>
</feature>
<evidence type="ECO:0000256" key="16">
    <source>
        <dbReference type="ARBA" id="ARBA00045018"/>
    </source>
</evidence>
<evidence type="ECO:0000313" key="21">
    <source>
        <dbReference type="EMBL" id="ORZ34113.1"/>
    </source>
</evidence>
<feature type="transmembrane region" description="Helical" evidence="19">
    <location>
        <begin position="324"/>
        <end position="343"/>
    </location>
</feature>
<dbReference type="Proteomes" id="UP000193411">
    <property type="component" value="Unassembled WGS sequence"/>
</dbReference>
<comment type="catalytic activity">
    <reaction evidence="10">
        <text>L-lysyl-L-lysine(out) = L-lysyl-L-lysine(in)</text>
        <dbReference type="Rhea" id="RHEA:79403"/>
        <dbReference type="ChEBI" id="CHEBI:229956"/>
    </reaction>
</comment>
<evidence type="ECO:0000256" key="18">
    <source>
        <dbReference type="ARBA" id="ARBA00046376"/>
    </source>
</evidence>
<evidence type="ECO:0000256" key="19">
    <source>
        <dbReference type="SAM" id="Phobius"/>
    </source>
</evidence>
<comment type="subunit">
    <text evidence="18">Homodimer. Interacts with lysosomal protein GLMP (via lumenal domain); the interaction starts while both proteins are still in the endoplasmic reticulum and is required for stabilization of MFSD1 in lysosomes but has no direct effect on its targeting to lysosomes or transporter activity.</text>
</comment>
<feature type="transmembrane region" description="Helical" evidence="19">
    <location>
        <begin position="143"/>
        <end position="164"/>
    </location>
</feature>
<comment type="caution">
    <text evidence="21">The sequence shown here is derived from an EMBL/GenBank/DDBJ whole genome shotgun (WGS) entry which is preliminary data.</text>
</comment>
<dbReference type="SUPFAM" id="SSF103473">
    <property type="entry name" value="MFS general substrate transporter"/>
    <property type="match status" value="1"/>
</dbReference>
<dbReference type="PROSITE" id="PS50850">
    <property type="entry name" value="MFS"/>
    <property type="match status" value="1"/>
</dbReference>